<evidence type="ECO:0000313" key="1">
    <source>
        <dbReference type="EMBL" id="MFC6883516.1"/>
    </source>
</evidence>
<evidence type="ECO:0000313" key="2">
    <source>
        <dbReference type="Proteomes" id="UP001596380"/>
    </source>
</evidence>
<sequence>MSGSDSERADRNEDWLRRRRWDVRLGSGLLVTTLDQYARLRDEDRATAAAALLALPAARAAPPELLAEARAELAGKPTPGR</sequence>
<dbReference type="Proteomes" id="UP001596380">
    <property type="component" value="Unassembled WGS sequence"/>
</dbReference>
<accession>A0ABW2CP03</accession>
<dbReference type="EMBL" id="JBHSXS010000019">
    <property type="protein sequence ID" value="MFC6883516.1"/>
    <property type="molecule type" value="Genomic_DNA"/>
</dbReference>
<reference evidence="2" key="1">
    <citation type="journal article" date="2019" name="Int. J. Syst. Evol. Microbiol.">
        <title>The Global Catalogue of Microorganisms (GCM) 10K type strain sequencing project: providing services to taxonomists for standard genome sequencing and annotation.</title>
        <authorList>
            <consortium name="The Broad Institute Genomics Platform"/>
            <consortium name="The Broad Institute Genome Sequencing Center for Infectious Disease"/>
            <person name="Wu L."/>
            <person name="Ma J."/>
        </authorList>
    </citation>
    <scope>NUCLEOTIDE SEQUENCE [LARGE SCALE GENOMIC DNA]</scope>
    <source>
        <strain evidence="2">JCM 3369</strain>
    </source>
</reference>
<organism evidence="1 2">
    <name type="scientific">Actinomadura yumaensis</name>
    <dbReference type="NCBI Taxonomy" id="111807"/>
    <lineage>
        <taxon>Bacteria</taxon>
        <taxon>Bacillati</taxon>
        <taxon>Actinomycetota</taxon>
        <taxon>Actinomycetes</taxon>
        <taxon>Streptosporangiales</taxon>
        <taxon>Thermomonosporaceae</taxon>
        <taxon>Actinomadura</taxon>
    </lineage>
</organism>
<comment type="caution">
    <text evidence="1">The sequence shown here is derived from an EMBL/GenBank/DDBJ whole genome shotgun (WGS) entry which is preliminary data.</text>
</comment>
<proteinExistence type="predicted"/>
<name>A0ABW2CP03_9ACTN</name>
<gene>
    <name evidence="1" type="ORF">ACFQKB_27410</name>
</gene>
<protein>
    <submittedName>
        <fullName evidence="1">Uncharacterized protein</fullName>
    </submittedName>
</protein>
<dbReference type="RefSeq" id="WP_378063677.1">
    <property type="nucleotide sequence ID" value="NZ_JBHSXS010000019.1"/>
</dbReference>
<keyword evidence="2" id="KW-1185">Reference proteome</keyword>